<feature type="active site" description="Proton acceptor" evidence="8">
    <location>
        <position position="99"/>
    </location>
</feature>
<keyword evidence="5 8" id="KW-0658">Purine biosynthesis</keyword>
<feature type="binding site" evidence="8">
    <location>
        <position position="539"/>
    </location>
    <ligand>
        <name>Mg(2+)</name>
        <dbReference type="ChEBI" id="CHEBI:18420"/>
        <label>1</label>
    </ligand>
</feature>
<reference evidence="12 13" key="1">
    <citation type="journal article" date="2015" name="Genome Announc.">
        <title>Expanding the biotechnology potential of lactobacilli through comparative genomics of 213 strains and associated genera.</title>
        <authorList>
            <person name="Sun Z."/>
            <person name="Harris H.M."/>
            <person name="McCann A."/>
            <person name="Guo C."/>
            <person name="Argimon S."/>
            <person name="Zhang W."/>
            <person name="Yang X."/>
            <person name="Jeffery I.B."/>
            <person name="Cooney J.C."/>
            <person name="Kagawa T.F."/>
            <person name="Liu W."/>
            <person name="Song Y."/>
            <person name="Salvetti E."/>
            <person name="Wrobel A."/>
            <person name="Rasinkangas P."/>
            <person name="Parkhill J."/>
            <person name="Rea M.C."/>
            <person name="O'Sullivan O."/>
            <person name="Ritari J."/>
            <person name="Douillard F.P."/>
            <person name="Paul Ross R."/>
            <person name="Yang R."/>
            <person name="Briner A.E."/>
            <person name="Felis G.E."/>
            <person name="de Vos W.M."/>
            <person name="Barrangou R."/>
            <person name="Klaenhammer T.R."/>
            <person name="Caufield P.W."/>
            <person name="Cui Y."/>
            <person name="Zhang H."/>
            <person name="O'Toole P.W."/>
        </authorList>
    </citation>
    <scope>NUCLEOTIDE SEQUENCE [LARGE SCALE GENOMIC DNA]</scope>
    <source>
        <strain evidence="12 13">DSM 14340</strain>
    </source>
</reference>
<feature type="binding site" evidence="8">
    <location>
        <position position="541"/>
    </location>
    <ligand>
        <name>substrate</name>
    </ligand>
</feature>
<feature type="binding site" evidence="8">
    <location>
        <position position="501"/>
    </location>
    <ligand>
        <name>ATP</name>
        <dbReference type="ChEBI" id="CHEBI:30616"/>
    </ligand>
</feature>
<comment type="subcellular location">
    <subcellularLocation>
        <location evidence="8">Cytoplasm</location>
    </subcellularLocation>
</comment>
<evidence type="ECO:0000313" key="13">
    <source>
        <dbReference type="Proteomes" id="UP000051264"/>
    </source>
</evidence>
<dbReference type="CDD" id="cd02203">
    <property type="entry name" value="PurL_repeat1"/>
    <property type="match status" value="1"/>
</dbReference>
<dbReference type="SUPFAM" id="SSF55326">
    <property type="entry name" value="PurM N-terminal domain-like"/>
    <property type="match status" value="2"/>
</dbReference>
<evidence type="ECO:0000256" key="4">
    <source>
        <dbReference type="ARBA" id="ARBA00022741"/>
    </source>
</evidence>
<accession>A0A0R1S5F3</accession>
<feature type="binding site" evidence="8">
    <location>
        <position position="56"/>
    </location>
    <ligand>
        <name>ATP</name>
        <dbReference type="ChEBI" id="CHEBI:30616"/>
    </ligand>
</feature>
<dbReference type="Proteomes" id="UP000051264">
    <property type="component" value="Unassembled WGS sequence"/>
</dbReference>
<dbReference type="InterPro" id="IPR036921">
    <property type="entry name" value="PurM-like_N_sf"/>
</dbReference>
<dbReference type="PANTHER" id="PTHR43555:SF1">
    <property type="entry name" value="PHOSPHORIBOSYLFORMYLGLYCINAMIDINE SYNTHASE SUBUNIT PURL"/>
    <property type="match status" value="1"/>
</dbReference>
<dbReference type="GO" id="GO:0004642">
    <property type="term" value="F:phosphoribosylformylglycinamidine synthase activity"/>
    <property type="evidence" value="ECO:0007669"/>
    <property type="project" value="UniProtKB-UniRule"/>
</dbReference>
<feature type="active site" evidence="8">
    <location>
        <position position="53"/>
    </location>
</feature>
<dbReference type="GO" id="GO:0000287">
    <property type="term" value="F:magnesium ion binding"/>
    <property type="evidence" value="ECO:0007669"/>
    <property type="project" value="UniProtKB-UniRule"/>
</dbReference>
<dbReference type="HAMAP" id="MF_00420">
    <property type="entry name" value="PurL_2"/>
    <property type="match status" value="1"/>
</dbReference>
<name>A0A0R1S5F3_9LACO</name>
<feature type="domain" description="PurM-like C-terminal" evidence="10">
    <location>
        <begin position="206"/>
        <end position="360"/>
    </location>
</feature>
<dbReference type="InterPro" id="IPR010918">
    <property type="entry name" value="PurM-like_C_dom"/>
</dbReference>
<dbReference type="Pfam" id="PF02769">
    <property type="entry name" value="AIRS_C"/>
    <property type="match status" value="2"/>
</dbReference>
<dbReference type="NCBIfam" id="NF002290">
    <property type="entry name" value="PRK01213.1"/>
    <property type="match status" value="1"/>
</dbReference>
<keyword evidence="4 8" id="KW-0547">Nucleotide-binding</keyword>
<evidence type="ECO:0000259" key="9">
    <source>
        <dbReference type="Pfam" id="PF00586"/>
    </source>
</evidence>
<dbReference type="Gene3D" id="3.30.1330.10">
    <property type="entry name" value="PurM-like, N-terminal domain"/>
    <property type="match status" value="2"/>
</dbReference>
<dbReference type="RefSeq" id="WP_025082466.1">
    <property type="nucleotide sequence ID" value="NZ_AZEX01000018.1"/>
</dbReference>
<comment type="similarity">
    <text evidence="8">Belongs to the FGAMS family.</text>
</comment>
<evidence type="ECO:0000256" key="7">
    <source>
        <dbReference type="ARBA" id="ARBA00022842"/>
    </source>
</evidence>
<dbReference type="NCBIfam" id="TIGR01736">
    <property type="entry name" value="FGAM_synth_II"/>
    <property type="match status" value="1"/>
</dbReference>
<evidence type="ECO:0000259" key="10">
    <source>
        <dbReference type="Pfam" id="PF02769"/>
    </source>
</evidence>
<comment type="caution">
    <text evidence="8">Lacks conserved residue(s) required for the propagation of feature annotation.</text>
</comment>
<feature type="binding site" evidence="8">
    <location>
        <position position="97"/>
    </location>
    <ligand>
        <name>Mg(2+)</name>
        <dbReference type="ChEBI" id="CHEBI:18420"/>
        <label>1</label>
    </ligand>
</feature>
<protein>
    <recommendedName>
        <fullName evidence="8">Phosphoribosylformylglycinamidine synthase subunit PurL</fullName>
        <shortName evidence="8">FGAM synthase</shortName>
        <ecNumber evidence="8">6.3.5.3</ecNumber>
    </recommendedName>
    <alternativeName>
        <fullName evidence="8">Formylglycinamide ribonucleotide amidotransferase subunit II</fullName>
        <shortName evidence="8">FGAR amidotransferase II</shortName>
        <shortName evidence="8">FGAR-AT II</shortName>
    </alternativeName>
    <alternativeName>
        <fullName evidence="8">Glutamine amidotransferase PurL</fullName>
    </alternativeName>
    <alternativeName>
        <fullName evidence="8">Phosphoribosylformylglycinamidine synthase subunit II</fullName>
    </alternativeName>
</protein>
<evidence type="ECO:0000256" key="8">
    <source>
        <dbReference type="HAMAP-Rule" id="MF_00420"/>
    </source>
</evidence>
<comment type="subunit">
    <text evidence="8">Monomer. Part of the FGAM synthase complex composed of 1 PurL, 1 PurQ and 2 PurS subunits.</text>
</comment>
<dbReference type="AlphaFoldDB" id="A0A0R1S5F3"/>
<comment type="pathway">
    <text evidence="8">Purine metabolism; IMP biosynthesis via de novo pathway; 5-amino-1-(5-phospho-D-ribosyl)imidazole from N(2)-formyl-N(1)-(5-phospho-D-ribosyl)glycinamide: step 1/2.</text>
</comment>
<evidence type="ECO:0000256" key="3">
    <source>
        <dbReference type="ARBA" id="ARBA00022723"/>
    </source>
</evidence>
<dbReference type="PANTHER" id="PTHR43555">
    <property type="entry name" value="PHOSPHORIBOSYLFORMYLGLYCINAMIDINE SYNTHASE SUBUNIT PURL"/>
    <property type="match status" value="1"/>
</dbReference>
<dbReference type="SUPFAM" id="SSF56042">
    <property type="entry name" value="PurM C-terminal domain-like"/>
    <property type="match status" value="2"/>
</dbReference>
<feature type="binding site" evidence="8">
    <location>
        <position position="244"/>
    </location>
    <ligand>
        <name>substrate</name>
    </ligand>
</feature>
<dbReference type="InterPro" id="IPR016188">
    <property type="entry name" value="PurM-like_N"/>
</dbReference>
<organism evidence="12 13">
    <name type="scientific">Latilactobacillus fuchuensis DSM 14340 = JCM 11249</name>
    <dbReference type="NCBI Taxonomy" id="1423747"/>
    <lineage>
        <taxon>Bacteria</taxon>
        <taxon>Bacillati</taxon>
        <taxon>Bacillota</taxon>
        <taxon>Bacilli</taxon>
        <taxon>Lactobacillales</taxon>
        <taxon>Lactobacillaceae</taxon>
        <taxon>Latilactobacillus</taxon>
    </lineage>
</organism>
<feature type="domain" description="PurM-like N-terminal" evidence="9">
    <location>
        <begin position="444"/>
        <end position="563"/>
    </location>
</feature>
<feature type="domain" description="Phosphoribosylformylglycinamidine synthase linker" evidence="11">
    <location>
        <begin position="10"/>
        <end position="57"/>
    </location>
</feature>
<dbReference type="Pfam" id="PF18072">
    <property type="entry name" value="FGAR-AT_linker"/>
    <property type="match status" value="1"/>
</dbReference>
<feature type="binding site" evidence="8">
    <location>
        <begin position="98"/>
        <end position="101"/>
    </location>
    <ligand>
        <name>substrate</name>
    </ligand>
</feature>
<dbReference type="GO" id="GO:0005737">
    <property type="term" value="C:cytoplasm"/>
    <property type="evidence" value="ECO:0007669"/>
    <property type="project" value="UniProtKB-SubCell"/>
</dbReference>
<dbReference type="InterPro" id="IPR036676">
    <property type="entry name" value="PurM-like_C_sf"/>
</dbReference>
<keyword evidence="7 8" id="KW-0460">Magnesium</keyword>
<dbReference type="EMBL" id="AZEX01000018">
    <property type="protein sequence ID" value="KRL61523.1"/>
    <property type="molecule type" value="Genomic_DNA"/>
</dbReference>
<keyword evidence="3 8" id="KW-0479">Metal-binding</keyword>
<evidence type="ECO:0000256" key="6">
    <source>
        <dbReference type="ARBA" id="ARBA00022840"/>
    </source>
</evidence>
<feature type="binding site" evidence="8">
    <location>
        <position position="95"/>
    </location>
    <ligand>
        <name>ATP</name>
        <dbReference type="ChEBI" id="CHEBI:30616"/>
    </ligand>
</feature>
<keyword evidence="6 8" id="KW-0067">ATP-binding</keyword>
<sequence>MMTMPTPNEIQTTKLYQEWGLLDSEYQLICDQILNRLPNYTETGLFSVMWSEHCSYKNSKPVLKKFPNDGPHVLQGPGEGAGILDIGDGQAVVFKAESHNHPSAVEPYEGAATGVGGIIRDIFSMGATPIAILDSLRFGELNDNQTKYLVQEVVAGIAGYGNCIGIPTVGGEIEFDPCYQANPLVNAMCVGLIDQKDIQQGKAQGAGNSVLYVGAKTGRDGIHGATFASDEFADGKATQRSAVQVGDPFMEKLLMDACLELILDHPDWLVGIQDMGAAGLVSSTAEMASKAGTGMILDLDQVPQRETEMSAYEIMLSESQERMALCVKAGFEEQVITLFKKYDLDAVRIGEVTTAQQYQLWHQGQLVADLPVDALASSAPVYHKAQAKPQRLIDFEQQAAYQPELTDTKQTWLDLLKQSTIADKSSFYKHYDAQVKTNTVVLPGSDAAVIRVRGTKKALAMTTDCNGRYLYLNPKVGGQIAVAEAARNIVAAGGQPLGITDCLNYGSPEKPEVFWEFDQSAQGIAEACRQFGTPVISGNVSLYNEFNGEAIYPTPMIGMVGLIKDTDHITTQDFKATDDLIYLVGDTDDDYAGSELQKMLTGSISGQLGAFSLTTEAHNQDLVLNAIQAGLITSAHDLAEGGLAIALAEATFKNQLGYAVQVDLTSAQLFSETQSRFILTVKPDQQAAFETVAGSAAQLIGCVTDNGQMTIQTKDESLTLAVETAKSAWKAAIPCLMK</sequence>
<dbReference type="Pfam" id="PF00586">
    <property type="entry name" value="AIRS"/>
    <property type="match status" value="2"/>
</dbReference>
<dbReference type="CDD" id="cd02204">
    <property type="entry name" value="PurL_repeat2"/>
    <property type="match status" value="1"/>
</dbReference>
<dbReference type="FunFam" id="3.30.1330.10:FF:000004">
    <property type="entry name" value="Phosphoribosylformylglycinamidine synthase subunit PurL"/>
    <property type="match status" value="1"/>
</dbReference>
<proteinExistence type="inferred from homology"/>
<dbReference type="Gene3D" id="3.90.650.10">
    <property type="entry name" value="PurM-like C-terminal domain"/>
    <property type="match status" value="2"/>
</dbReference>
<feature type="domain" description="PurM-like N-terminal" evidence="9">
    <location>
        <begin position="78"/>
        <end position="193"/>
    </location>
</feature>
<dbReference type="UniPathway" id="UPA00074">
    <property type="reaction ID" value="UER00128"/>
</dbReference>
<feature type="binding site" evidence="8">
    <location>
        <position position="120"/>
    </location>
    <ligand>
        <name>substrate</name>
    </ligand>
</feature>
<keyword evidence="2 8" id="KW-0436">Ligase</keyword>
<feature type="binding site" evidence="8">
    <location>
        <position position="538"/>
    </location>
    <ligand>
        <name>ATP</name>
        <dbReference type="ChEBI" id="CHEBI:30616"/>
    </ligand>
</feature>
<dbReference type="OrthoDB" id="9804441at2"/>
<evidence type="ECO:0000256" key="1">
    <source>
        <dbReference type="ARBA" id="ARBA00022490"/>
    </source>
</evidence>
<dbReference type="GO" id="GO:0006189">
    <property type="term" value="P:'de novo' IMP biosynthetic process"/>
    <property type="evidence" value="ECO:0007669"/>
    <property type="project" value="UniProtKB-UniRule"/>
</dbReference>
<feature type="binding site" evidence="8">
    <location>
        <position position="121"/>
    </location>
    <ligand>
        <name>Mg(2+)</name>
        <dbReference type="ChEBI" id="CHEBI:18420"/>
        <label>2</label>
    </ligand>
</feature>
<dbReference type="EC" id="6.3.5.3" evidence="8"/>
<dbReference type="PIRSF" id="PIRSF001587">
    <property type="entry name" value="FGAM_synthase_II"/>
    <property type="match status" value="1"/>
</dbReference>
<dbReference type="InterPro" id="IPR010074">
    <property type="entry name" value="PRibForGlyAmidine_synth_PurL"/>
</dbReference>
<dbReference type="STRING" id="1423747.FC69_GL000740"/>
<feature type="binding site" evidence="8">
    <location>
        <begin position="318"/>
        <end position="320"/>
    </location>
    <ligand>
        <name>substrate</name>
    </ligand>
</feature>
<evidence type="ECO:0000313" key="12">
    <source>
        <dbReference type="EMBL" id="KRL61523.1"/>
    </source>
</evidence>
<comment type="function">
    <text evidence="8">Part of the phosphoribosylformylglycinamidine synthase complex involved in the purines biosynthetic pathway. Catalyzes the ATP-dependent conversion of formylglycinamide ribonucleotide (FGAR) and glutamine to yield formylglycinamidine ribonucleotide (FGAM) and glutamate. The FGAM synthase complex is composed of three subunits. PurQ produces an ammonia molecule by converting glutamine to glutamate. PurL transfers the ammonia molecule to FGAR to form FGAM in an ATP-dependent manner. PurS interacts with PurQ and PurL and is thought to assist in the transfer of the ammonia molecule from PurQ to PurL.</text>
</comment>
<dbReference type="PATRIC" id="fig|1423747.3.peg.755"/>
<evidence type="ECO:0000259" key="11">
    <source>
        <dbReference type="Pfam" id="PF18072"/>
    </source>
</evidence>
<evidence type="ECO:0000256" key="5">
    <source>
        <dbReference type="ARBA" id="ARBA00022755"/>
    </source>
</evidence>
<dbReference type="eggNOG" id="COG0046">
    <property type="taxonomic scope" value="Bacteria"/>
</dbReference>
<gene>
    <name evidence="8" type="primary">purL</name>
    <name evidence="12" type="ORF">FC69_GL000740</name>
</gene>
<comment type="caution">
    <text evidence="12">The sequence shown here is derived from an EMBL/GenBank/DDBJ whole genome shotgun (WGS) entry which is preliminary data.</text>
</comment>
<keyword evidence="1 8" id="KW-0963">Cytoplasm</keyword>
<dbReference type="InterPro" id="IPR041609">
    <property type="entry name" value="PurL_linker"/>
</dbReference>
<feature type="binding site" evidence="8">
    <location>
        <position position="274"/>
    </location>
    <ligand>
        <name>Mg(2+)</name>
        <dbReference type="ChEBI" id="CHEBI:18420"/>
        <label>2</label>
    </ligand>
</feature>
<feature type="domain" description="PurM-like C-terminal" evidence="10">
    <location>
        <begin position="579"/>
        <end position="712"/>
    </location>
</feature>
<comment type="catalytic activity">
    <reaction evidence="8">
        <text>N(2)-formyl-N(1)-(5-phospho-beta-D-ribosyl)glycinamide + L-glutamine + ATP + H2O = 2-formamido-N(1)-(5-O-phospho-beta-D-ribosyl)acetamidine + L-glutamate + ADP + phosphate + H(+)</text>
        <dbReference type="Rhea" id="RHEA:17129"/>
        <dbReference type="ChEBI" id="CHEBI:15377"/>
        <dbReference type="ChEBI" id="CHEBI:15378"/>
        <dbReference type="ChEBI" id="CHEBI:29985"/>
        <dbReference type="ChEBI" id="CHEBI:30616"/>
        <dbReference type="ChEBI" id="CHEBI:43474"/>
        <dbReference type="ChEBI" id="CHEBI:58359"/>
        <dbReference type="ChEBI" id="CHEBI:147286"/>
        <dbReference type="ChEBI" id="CHEBI:147287"/>
        <dbReference type="ChEBI" id="CHEBI:456216"/>
        <dbReference type="EC" id="6.3.5.3"/>
    </reaction>
</comment>
<evidence type="ECO:0000256" key="2">
    <source>
        <dbReference type="ARBA" id="ARBA00022598"/>
    </source>
</evidence>
<dbReference type="GO" id="GO:0005524">
    <property type="term" value="F:ATP binding"/>
    <property type="evidence" value="ECO:0007669"/>
    <property type="project" value="UniProtKB-UniRule"/>
</dbReference>